<evidence type="ECO:0000313" key="1">
    <source>
        <dbReference type="EMBL" id="KAJ8249804.1"/>
    </source>
</evidence>
<sequence>MKYVISSAKCLLRRNRRQRDRARCRTTSESREVAKPAVSHAQLGYITRTRQDALPFPAESGSLSGYHQSYGEVICQVFPVKTNSTLEEYSYSQG</sequence>
<reference evidence="1" key="1">
    <citation type="journal article" date="2023" name="Science">
        <title>Genome structures resolve the early diversification of teleost fishes.</title>
        <authorList>
            <person name="Parey E."/>
            <person name="Louis A."/>
            <person name="Montfort J."/>
            <person name="Bouchez O."/>
            <person name="Roques C."/>
            <person name="Iampietro C."/>
            <person name="Lluch J."/>
            <person name="Castinel A."/>
            <person name="Donnadieu C."/>
            <person name="Desvignes T."/>
            <person name="Floi Bucao C."/>
            <person name="Jouanno E."/>
            <person name="Wen M."/>
            <person name="Mejri S."/>
            <person name="Dirks R."/>
            <person name="Jansen H."/>
            <person name="Henkel C."/>
            <person name="Chen W.J."/>
            <person name="Zahm M."/>
            <person name="Cabau C."/>
            <person name="Klopp C."/>
            <person name="Thompson A.W."/>
            <person name="Robinson-Rechavi M."/>
            <person name="Braasch I."/>
            <person name="Lecointre G."/>
            <person name="Bobe J."/>
            <person name="Postlethwait J.H."/>
            <person name="Berthelot C."/>
            <person name="Roest Crollius H."/>
            <person name="Guiguen Y."/>
        </authorList>
    </citation>
    <scope>NUCLEOTIDE SEQUENCE</scope>
    <source>
        <strain evidence="1">Concon-B</strain>
    </source>
</reference>
<protein>
    <submittedName>
        <fullName evidence="1">Uncharacterized protein</fullName>
    </submittedName>
</protein>
<accession>A0A9Q1CVD2</accession>
<proteinExistence type="predicted"/>
<dbReference type="Proteomes" id="UP001152803">
    <property type="component" value="Unassembled WGS sequence"/>
</dbReference>
<dbReference type="AlphaFoldDB" id="A0A9Q1CVD2"/>
<organism evidence="1 2">
    <name type="scientific">Conger conger</name>
    <name type="common">Conger eel</name>
    <name type="synonym">Muraena conger</name>
    <dbReference type="NCBI Taxonomy" id="82655"/>
    <lineage>
        <taxon>Eukaryota</taxon>
        <taxon>Metazoa</taxon>
        <taxon>Chordata</taxon>
        <taxon>Craniata</taxon>
        <taxon>Vertebrata</taxon>
        <taxon>Euteleostomi</taxon>
        <taxon>Actinopterygii</taxon>
        <taxon>Neopterygii</taxon>
        <taxon>Teleostei</taxon>
        <taxon>Anguilliformes</taxon>
        <taxon>Congridae</taxon>
        <taxon>Conger</taxon>
    </lineage>
</organism>
<name>A0A9Q1CVD2_CONCO</name>
<keyword evidence="2" id="KW-1185">Reference proteome</keyword>
<comment type="caution">
    <text evidence="1">The sequence shown here is derived from an EMBL/GenBank/DDBJ whole genome shotgun (WGS) entry which is preliminary data.</text>
</comment>
<evidence type="ECO:0000313" key="2">
    <source>
        <dbReference type="Proteomes" id="UP001152803"/>
    </source>
</evidence>
<gene>
    <name evidence="1" type="ORF">COCON_G00230200</name>
</gene>
<dbReference type="EMBL" id="JAFJMO010000019">
    <property type="protein sequence ID" value="KAJ8249804.1"/>
    <property type="molecule type" value="Genomic_DNA"/>
</dbReference>